<dbReference type="InterPro" id="IPR037063">
    <property type="entry name" value="PHb_sf"/>
</dbReference>
<evidence type="ECO:0000313" key="2">
    <source>
        <dbReference type="EMBL" id="MCY1078237.1"/>
    </source>
</evidence>
<dbReference type="CDD" id="cd13225">
    <property type="entry name" value="PH-like_bacteria"/>
    <property type="match status" value="1"/>
</dbReference>
<evidence type="ECO:0000313" key="3">
    <source>
        <dbReference type="Proteomes" id="UP001207654"/>
    </source>
</evidence>
<sequence length="125" mass="14071">MGLLDNLMGNASEVDIGKLHEEAAEVLAPNEKLERAFKIFRDLYLFTDKRLLLVDKQGLTGSKVEYMSLPYRSITRFCVETAGTFDTDSELKIWVSGSPEPLLKQFKKGSGILELQKVLATYVLK</sequence>
<comment type="caution">
    <text evidence="2">The sequence shown here is derived from an EMBL/GenBank/DDBJ whole genome shotgun (WGS) entry which is preliminary data.</text>
</comment>
<protein>
    <submittedName>
        <fullName evidence="2">PH domain-containing protein</fullName>
    </submittedName>
</protein>
<dbReference type="Proteomes" id="UP001207654">
    <property type="component" value="Unassembled WGS sequence"/>
</dbReference>
<dbReference type="Pfam" id="PF08000">
    <property type="entry name" value="bPH_1"/>
    <property type="match status" value="1"/>
</dbReference>
<dbReference type="PANTHER" id="PTHR35796:SF3">
    <property type="entry name" value="BHLH DOMAIN-CONTAINING PROTEIN"/>
    <property type="match status" value="1"/>
</dbReference>
<dbReference type="RefSeq" id="WP_267537026.1">
    <property type="nucleotide sequence ID" value="NZ_JAPNKA010000001.1"/>
</dbReference>
<dbReference type="PANTHER" id="PTHR35796">
    <property type="entry name" value="HYPOTHETICAL CYTOSOLIC PROTEIN"/>
    <property type="match status" value="1"/>
</dbReference>
<gene>
    <name evidence="2" type="ORF">OV287_27550</name>
</gene>
<name>A0ABT4A9A5_9BACT</name>
<reference evidence="2 3" key="1">
    <citation type="submission" date="2022-11" db="EMBL/GenBank/DDBJ databases">
        <title>Minimal conservation of predation-associated metabolite biosynthetic gene clusters underscores biosynthetic potential of Myxococcota including descriptions for ten novel species: Archangium lansinium sp. nov., Myxococcus landrumus sp. nov., Nannocystis bai.</title>
        <authorList>
            <person name="Ahearne A."/>
            <person name="Stevens C."/>
            <person name="Phillips K."/>
        </authorList>
    </citation>
    <scope>NUCLEOTIDE SEQUENCE [LARGE SCALE GENOMIC DNA]</scope>
    <source>
        <strain evidence="2 3">MIWBW</strain>
    </source>
</reference>
<organism evidence="2 3">
    <name type="scientific">Archangium lansingense</name>
    <dbReference type="NCBI Taxonomy" id="2995310"/>
    <lineage>
        <taxon>Bacteria</taxon>
        <taxon>Pseudomonadati</taxon>
        <taxon>Myxococcota</taxon>
        <taxon>Myxococcia</taxon>
        <taxon>Myxococcales</taxon>
        <taxon>Cystobacterineae</taxon>
        <taxon>Archangiaceae</taxon>
        <taxon>Archangium</taxon>
    </lineage>
</organism>
<proteinExistence type="predicted"/>
<dbReference type="SUPFAM" id="SSF50729">
    <property type="entry name" value="PH domain-like"/>
    <property type="match status" value="1"/>
</dbReference>
<keyword evidence="3" id="KW-1185">Reference proteome</keyword>
<evidence type="ECO:0000259" key="1">
    <source>
        <dbReference type="Pfam" id="PF08000"/>
    </source>
</evidence>
<feature type="domain" description="Bacterial Pleckstrin homology" evidence="1">
    <location>
        <begin position="2"/>
        <end position="123"/>
    </location>
</feature>
<dbReference type="EMBL" id="JAPNKA010000001">
    <property type="protein sequence ID" value="MCY1078237.1"/>
    <property type="molecule type" value="Genomic_DNA"/>
</dbReference>
<accession>A0ABT4A9A5</accession>
<dbReference type="InterPro" id="IPR012544">
    <property type="entry name" value="PHb"/>
</dbReference>
<dbReference type="Gene3D" id="2.30.29.50">
    <property type="entry name" value="Bacterial Pleckstrin homology domain"/>
    <property type="match status" value="1"/>
</dbReference>